<evidence type="ECO:0000256" key="1">
    <source>
        <dbReference type="ARBA" id="ARBA00022801"/>
    </source>
</evidence>
<dbReference type="PROSITE" id="PS52009">
    <property type="entry name" value="GH84"/>
    <property type="match status" value="1"/>
</dbReference>
<dbReference type="InterPro" id="IPR051822">
    <property type="entry name" value="Glycosyl_Hydrolase_84"/>
</dbReference>
<evidence type="ECO:0000313" key="10">
    <source>
        <dbReference type="Proteomes" id="UP000218231"/>
    </source>
</evidence>
<dbReference type="PANTHER" id="PTHR13170:SF16">
    <property type="entry name" value="PROTEIN O-GLCNACASE"/>
    <property type="match status" value="1"/>
</dbReference>
<evidence type="ECO:0000256" key="6">
    <source>
        <dbReference type="ARBA" id="ARBA00066938"/>
    </source>
</evidence>
<gene>
    <name evidence="9" type="ORF">WR25_26403</name>
</gene>
<sequence>MQNIDDAFASNYICGVVEGFYGRPWTAEQRKHLFERLSKLGMNTYLYAPKDDIKHRAEWRILYTKEEIEILKDLITVATKNKVNFVYALSPGIDIMYSSPKEIKKIKEKLEQVREAGCNAFALLFDDIETSMQNLDKQHFASFATAQVSVTNEIYKGFKPVQFFFCPTEYCESRAVPQLNESEYLHTIGEKLHPDIQIMWTGPRVVSRILTVEHLERVSKVIRRNPLVWDNLHANDYDPKRVYLGPFYGRPVAIRKVTSGLLLNPNCKYETNFVPIQTLGDWNSSEIDGFTPQTSQSFSLSNPEPIENAVKLSNRYDPLQSLSAAAKLWHEEFGQTSGPSIPPIPRLDTAIDADDFALDRQRSASNDLDADCNGDTEIQLEEIIQAVVVPEMTEMNEAVNSLTADYAEPMEINSKEDVVSEPVIEDIESEQVIPVDYAPLCTLIDMFYLPFEHGERALQFYEEFTWLYENCAVMAGIHVGDGDLEKAQVEWLRHFDEFENIVRNVFLMFKRISNAPNKALVSEVIPYVWEAHGICATVFAIAKWLKNGGLKDSPDEQSHVWSSDFDDEPWSLQGGFVGDSIRMLCQGNQVNAFLNNKLLLPLTVTPYELRPFCRDDIKFLGELSRSSEVSNTELQSLRQSLIEDRYMHLYIELQFEHTFLAEEGFTPEEKKAICFAAGKQSGQKFFDFVEEYVTNLKQKYAGMGLQEEDVRNHLSFLTRSVLQKFYSNKIEISTELVNFQIKTIQDEINNWYPRVSDSILINYPSYVDLRFSMDAYDSMPMKRILHCISVTLTMTGKQYFISLLSFGNCF</sequence>
<keyword evidence="10" id="KW-1185">Reference proteome</keyword>
<evidence type="ECO:0000256" key="7">
    <source>
        <dbReference type="ARBA" id="ARBA00076634"/>
    </source>
</evidence>
<dbReference type="Gene3D" id="1.20.58.240">
    <property type="entry name" value="STAT, domain 1"/>
    <property type="match status" value="1"/>
</dbReference>
<evidence type="ECO:0000256" key="2">
    <source>
        <dbReference type="ARBA" id="ARBA00023295"/>
    </source>
</evidence>
<dbReference type="Proteomes" id="UP000218231">
    <property type="component" value="Unassembled WGS sequence"/>
</dbReference>
<evidence type="ECO:0000259" key="8">
    <source>
        <dbReference type="PROSITE" id="PS52009"/>
    </source>
</evidence>
<keyword evidence="1" id="KW-0378">Hydrolase</keyword>
<dbReference type="InterPro" id="IPR011496">
    <property type="entry name" value="O-GlcNAcase_cat"/>
</dbReference>
<accession>A0A2A2M0X2</accession>
<keyword evidence="2" id="KW-0326">Glycosidase</keyword>
<dbReference type="PANTHER" id="PTHR13170">
    <property type="entry name" value="O-GLCNACASE"/>
    <property type="match status" value="1"/>
</dbReference>
<dbReference type="EC" id="3.2.1.169" evidence="6"/>
<dbReference type="GO" id="GO:0009100">
    <property type="term" value="P:glycoprotein metabolic process"/>
    <property type="evidence" value="ECO:0007669"/>
    <property type="project" value="TreeGrafter"/>
</dbReference>
<dbReference type="OrthoDB" id="9975416at2759"/>
<organism evidence="9 10">
    <name type="scientific">Diploscapter pachys</name>
    <dbReference type="NCBI Taxonomy" id="2018661"/>
    <lineage>
        <taxon>Eukaryota</taxon>
        <taxon>Metazoa</taxon>
        <taxon>Ecdysozoa</taxon>
        <taxon>Nematoda</taxon>
        <taxon>Chromadorea</taxon>
        <taxon>Rhabditida</taxon>
        <taxon>Rhabditina</taxon>
        <taxon>Rhabditomorpha</taxon>
        <taxon>Rhabditoidea</taxon>
        <taxon>Rhabditidae</taxon>
        <taxon>Diploscapter</taxon>
    </lineage>
</organism>
<dbReference type="STRING" id="2018661.A0A2A2M0X2"/>
<dbReference type="AlphaFoldDB" id="A0A2A2M0X2"/>
<comment type="catalytic activity">
    <reaction evidence="5">
        <text>3-O-(N-acetyl-beta-D-glucosaminyl)-L-threonyl-[protein] + H2O = L-threonyl-[protein] + N-acetyl-D-glucosamine</text>
        <dbReference type="Rhea" id="RHEA:48892"/>
        <dbReference type="Rhea" id="RHEA-COMP:11060"/>
        <dbReference type="Rhea" id="RHEA-COMP:12252"/>
        <dbReference type="ChEBI" id="CHEBI:15377"/>
        <dbReference type="ChEBI" id="CHEBI:30013"/>
        <dbReference type="ChEBI" id="CHEBI:90840"/>
        <dbReference type="ChEBI" id="CHEBI:506227"/>
        <dbReference type="EC" id="3.2.1.169"/>
    </reaction>
</comment>
<comment type="catalytic activity">
    <reaction evidence="4">
        <text>3-O-(N-acetyl-beta-D-glucosaminyl)-L-seryl-[protein] + H2O = N-acetyl-D-glucosamine + L-seryl-[protein]</text>
        <dbReference type="Rhea" id="RHEA:48876"/>
        <dbReference type="Rhea" id="RHEA-COMP:9863"/>
        <dbReference type="Rhea" id="RHEA-COMP:12251"/>
        <dbReference type="ChEBI" id="CHEBI:15377"/>
        <dbReference type="ChEBI" id="CHEBI:29999"/>
        <dbReference type="ChEBI" id="CHEBI:90838"/>
        <dbReference type="ChEBI" id="CHEBI:506227"/>
        <dbReference type="EC" id="3.2.1.169"/>
    </reaction>
</comment>
<evidence type="ECO:0000313" key="9">
    <source>
        <dbReference type="EMBL" id="PAV92132.1"/>
    </source>
</evidence>
<reference evidence="9 10" key="1">
    <citation type="journal article" date="2017" name="Curr. Biol.">
        <title>Genome architecture and evolution of a unichromosomal asexual nematode.</title>
        <authorList>
            <person name="Fradin H."/>
            <person name="Zegar C."/>
            <person name="Gutwein M."/>
            <person name="Lucas J."/>
            <person name="Kovtun M."/>
            <person name="Corcoran D."/>
            <person name="Baugh L.R."/>
            <person name="Kiontke K."/>
            <person name="Gunsalus K."/>
            <person name="Fitch D.H."/>
            <person name="Piano F."/>
        </authorList>
    </citation>
    <scope>NUCLEOTIDE SEQUENCE [LARGE SCALE GENOMIC DNA]</scope>
    <source>
        <strain evidence="9">PF1309</strain>
    </source>
</reference>
<dbReference type="GO" id="GO:0016231">
    <property type="term" value="F:beta-N-acetylglucosaminidase activity"/>
    <property type="evidence" value="ECO:0007669"/>
    <property type="project" value="TreeGrafter"/>
</dbReference>
<evidence type="ECO:0000256" key="4">
    <source>
        <dbReference type="ARBA" id="ARBA00050933"/>
    </source>
</evidence>
<name>A0A2A2M0X2_9BILA</name>
<dbReference type="SUPFAM" id="SSF51445">
    <property type="entry name" value="(Trans)glycosidases"/>
    <property type="match status" value="1"/>
</dbReference>
<proteinExistence type="predicted"/>
<comment type="caution">
    <text evidence="9">The sequence shown here is derived from an EMBL/GenBank/DDBJ whole genome shotgun (WGS) entry which is preliminary data.</text>
</comment>
<evidence type="ECO:0000256" key="5">
    <source>
        <dbReference type="ARBA" id="ARBA00052136"/>
    </source>
</evidence>
<dbReference type="GO" id="GO:0102571">
    <property type="term" value="F:[protein]-3-O-(N-acetyl-D-glucosaminyl)-L-serine/L-threonine O-N-acetyl-alpha-D-glucosaminase activity"/>
    <property type="evidence" value="ECO:0007669"/>
    <property type="project" value="UniProtKB-EC"/>
</dbReference>
<dbReference type="Gene3D" id="3.20.20.80">
    <property type="entry name" value="Glycosidases"/>
    <property type="match status" value="1"/>
</dbReference>
<evidence type="ECO:0000256" key="3">
    <source>
        <dbReference type="ARBA" id="ARBA00030512"/>
    </source>
</evidence>
<feature type="domain" description="GH84" evidence="8">
    <location>
        <begin position="12"/>
        <end position="287"/>
    </location>
</feature>
<dbReference type="InterPro" id="IPR017853">
    <property type="entry name" value="GH"/>
</dbReference>
<dbReference type="EMBL" id="LIAE01006262">
    <property type="protein sequence ID" value="PAV92132.1"/>
    <property type="molecule type" value="Genomic_DNA"/>
</dbReference>
<protein>
    <recommendedName>
        <fullName evidence="6">protein O-GlcNAcase</fullName>
        <ecNumber evidence="6">3.2.1.169</ecNumber>
    </recommendedName>
    <alternativeName>
        <fullName evidence="3">Beta-N-acetylhexosaminidase</fullName>
    </alternativeName>
    <alternativeName>
        <fullName evidence="7">Beta-hexosaminidase</fullName>
    </alternativeName>
</protein>
<dbReference type="FunFam" id="3.20.20.80:FF:000009">
    <property type="entry name" value="O-GlcNAcase BT_4395"/>
    <property type="match status" value="1"/>
</dbReference>
<dbReference type="Pfam" id="PF07555">
    <property type="entry name" value="NAGidase"/>
    <property type="match status" value="1"/>
</dbReference>